<feature type="domain" description="PPIase cyclophilin-type" evidence="5">
    <location>
        <begin position="59"/>
        <end position="244"/>
    </location>
</feature>
<feature type="chain" id="PRO_5015350179" description="peptidylprolyl isomerase" evidence="4">
    <location>
        <begin position="23"/>
        <end position="304"/>
    </location>
</feature>
<dbReference type="PROSITE" id="PS50072">
    <property type="entry name" value="CSA_PPIASE_2"/>
    <property type="match status" value="1"/>
</dbReference>
<name>A0A2R4CFR4_9BURK</name>
<reference evidence="6 7" key="1">
    <citation type="submission" date="2018-03" db="EMBL/GenBank/DDBJ databases">
        <title>Massilia armeniaca sp. nov., isolated from desert soil.</title>
        <authorList>
            <person name="Huang H."/>
            <person name="Ren M."/>
        </authorList>
    </citation>
    <scope>NUCLEOTIDE SEQUENCE [LARGE SCALE GENOMIC DNA]</scope>
    <source>
        <strain evidence="6 7">ZMN-3</strain>
    </source>
</reference>
<dbReference type="EC" id="5.2.1.8" evidence="1"/>
<sequence>MPLNRLSTFATALLAVPLALPAAELPPKPTVADVVKASRASEWRVPDPDNTLYMEIGTGRVVIELAPEFAPRHAANIRAMVREGYFDGLAILRSQDNWVVQWGDPDENNPKPLKTAKAKLPGEFTVPLKSIKDFTRLPDRDGYAPQVGHANGFPAARDPKSGQAWLAHCYGMVGVGRDTAADSGNGGALYAVIGNAPRHLDRNITVVGRVIDGMPLLSVLPRGAGAMGFYEKPEQMVPIKSVRLAADVPEEQRSKLEILRSDSASFKAVAEAQRNRGGPWTKVAAGHVDLCNVPIPVRQQANAN</sequence>
<dbReference type="InterPro" id="IPR044665">
    <property type="entry name" value="E_coli_cyclophilin_A-like"/>
</dbReference>
<dbReference type="InterPro" id="IPR029000">
    <property type="entry name" value="Cyclophilin-like_dom_sf"/>
</dbReference>
<dbReference type="Gene3D" id="2.40.100.10">
    <property type="entry name" value="Cyclophilin-like"/>
    <property type="match status" value="1"/>
</dbReference>
<proteinExistence type="predicted"/>
<evidence type="ECO:0000256" key="2">
    <source>
        <dbReference type="ARBA" id="ARBA00023110"/>
    </source>
</evidence>
<dbReference type="Pfam" id="PF00160">
    <property type="entry name" value="Pro_isomerase"/>
    <property type="match status" value="1"/>
</dbReference>
<evidence type="ECO:0000256" key="4">
    <source>
        <dbReference type="SAM" id="SignalP"/>
    </source>
</evidence>
<dbReference type="OrthoDB" id="9807797at2"/>
<dbReference type="PANTHER" id="PTHR43246">
    <property type="entry name" value="PEPTIDYL-PROLYL CIS-TRANS ISOMERASE CYP38, CHLOROPLASTIC"/>
    <property type="match status" value="1"/>
</dbReference>
<keyword evidence="3 6" id="KW-0413">Isomerase</keyword>
<dbReference type="SUPFAM" id="SSF50891">
    <property type="entry name" value="Cyclophilin-like"/>
    <property type="match status" value="1"/>
</dbReference>
<keyword evidence="7" id="KW-1185">Reference proteome</keyword>
<dbReference type="EMBL" id="CP028324">
    <property type="protein sequence ID" value="AVR98497.1"/>
    <property type="molecule type" value="Genomic_DNA"/>
</dbReference>
<evidence type="ECO:0000313" key="7">
    <source>
        <dbReference type="Proteomes" id="UP000240505"/>
    </source>
</evidence>
<gene>
    <name evidence="6" type="ORF">C9I28_24800</name>
</gene>
<keyword evidence="4" id="KW-0732">Signal</keyword>
<accession>A0A2R4CFR4</accession>
<dbReference type="InterPro" id="IPR002130">
    <property type="entry name" value="Cyclophilin-type_PPIase_dom"/>
</dbReference>
<dbReference type="KEGG" id="masz:C9I28_24800"/>
<feature type="signal peptide" evidence="4">
    <location>
        <begin position="1"/>
        <end position="22"/>
    </location>
</feature>
<dbReference type="RefSeq" id="WP_107143832.1">
    <property type="nucleotide sequence ID" value="NZ_CP028324.1"/>
</dbReference>
<evidence type="ECO:0000259" key="5">
    <source>
        <dbReference type="PROSITE" id="PS50072"/>
    </source>
</evidence>
<organism evidence="6 7">
    <name type="scientific">Pseudoduganella armeniaca</name>
    <dbReference type="NCBI Taxonomy" id="2072590"/>
    <lineage>
        <taxon>Bacteria</taxon>
        <taxon>Pseudomonadati</taxon>
        <taxon>Pseudomonadota</taxon>
        <taxon>Betaproteobacteria</taxon>
        <taxon>Burkholderiales</taxon>
        <taxon>Oxalobacteraceae</taxon>
        <taxon>Telluria group</taxon>
        <taxon>Pseudoduganella</taxon>
    </lineage>
</organism>
<dbReference type="AlphaFoldDB" id="A0A2R4CFR4"/>
<keyword evidence="2" id="KW-0697">Rotamase</keyword>
<evidence type="ECO:0000313" key="6">
    <source>
        <dbReference type="EMBL" id="AVR98497.1"/>
    </source>
</evidence>
<protein>
    <recommendedName>
        <fullName evidence="1">peptidylprolyl isomerase</fullName>
        <ecNumber evidence="1">5.2.1.8</ecNumber>
    </recommendedName>
</protein>
<dbReference type="GO" id="GO:0003755">
    <property type="term" value="F:peptidyl-prolyl cis-trans isomerase activity"/>
    <property type="evidence" value="ECO:0007669"/>
    <property type="project" value="UniProtKB-KW"/>
</dbReference>
<evidence type="ECO:0000256" key="1">
    <source>
        <dbReference type="ARBA" id="ARBA00013194"/>
    </source>
</evidence>
<evidence type="ECO:0000256" key="3">
    <source>
        <dbReference type="ARBA" id="ARBA00023235"/>
    </source>
</evidence>
<dbReference type="Proteomes" id="UP000240505">
    <property type="component" value="Chromosome"/>
</dbReference>